<feature type="compositionally biased region" description="Polar residues" evidence="1">
    <location>
        <begin position="51"/>
        <end position="100"/>
    </location>
</feature>
<dbReference type="STRING" id="39966.A0A369JH51"/>
<dbReference type="AlphaFoldDB" id="A0A369JH51"/>
<gene>
    <name evidence="2" type="ORF">Hypma_013176</name>
</gene>
<evidence type="ECO:0000313" key="2">
    <source>
        <dbReference type="EMBL" id="RDB19735.1"/>
    </source>
</evidence>
<comment type="caution">
    <text evidence="2">The sequence shown here is derived from an EMBL/GenBank/DDBJ whole genome shotgun (WGS) entry which is preliminary data.</text>
</comment>
<protein>
    <submittedName>
        <fullName evidence="2">Uncharacterized protein</fullName>
    </submittedName>
</protein>
<dbReference type="EMBL" id="LUEZ02000076">
    <property type="protein sequence ID" value="RDB19735.1"/>
    <property type="molecule type" value="Genomic_DNA"/>
</dbReference>
<keyword evidence="3" id="KW-1185">Reference proteome</keyword>
<name>A0A369JH51_HYPMA</name>
<accession>A0A369JH51</accession>
<reference evidence="2" key="1">
    <citation type="submission" date="2018-04" db="EMBL/GenBank/DDBJ databases">
        <title>Whole genome sequencing of Hypsizygus marmoreus.</title>
        <authorList>
            <person name="Choi I.-G."/>
            <person name="Min B."/>
            <person name="Kim J.-G."/>
            <person name="Kim S."/>
            <person name="Oh Y.-L."/>
            <person name="Kong W.-S."/>
            <person name="Park H."/>
            <person name="Jeong J."/>
            <person name="Song E.-S."/>
        </authorList>
    </citation>
    <scope>NUCLEOTIDE SEQUENCE [LARGE SCALE GENOMIC DNA]</scope>
    <source>
        <strain evidence="2">51987-8</strain>
    </source>
</reference>
<dbReference type="InParanoid" id="A0A369JH51"/>
<feature type="region of interest" description="Disordered" evidence="1">
    <location>
        <begin position="25"/>
        <end position="106"/>
    </location>
</feature>
<proteinExistence type="predicted"/>
<dbReference type="Proteomes" id="UP000076154">
    <property type="component" value="Unassembled WGS sequence"/>
</dbReference>
<evidence type="ECO:0000313" key="3">
    <source>
        <dbReference type="Proteomes" id="UP000076154"/>
    </source>
</evidence>
<organism evidence="2 3">
    <name type="scientific">Hypsizygus marmoreus</name>
    <name type="common">White beech mushroom</name>
    <name type="synonym">Agaricus marmoreus</name>
    <dbReference type="NCBI Taxonomy" id="39966"/>
    <lineage>
        <taxon>Eukaryota</taxon>
        <taxon>Fungi</taxon>
        <taxon>Dikarya</taxon>
        <taxon>Basidiomycota</taxon>
        <taxon>Agaricomycotina</taxon>
        <taxon>Agaricomycetes</taxon>
        <taxon>Agaricomycetidae</taxon>
        <taxon>Agaricales</taxon>
        <taxon>Tricholomatineae</taxon>
        <taxon>Lyophyllaceae</taxon>
        <taxon>Hypsizygus</taxon>
    </lineage>
</organism>
<evidence type="ECO:0000256" key="1">
    <source>
        <dbReference type="SAM" id="MobiDB-lite"/>
    </source>
</evidence>
<sequence length="276" mass="29976">MVKPRKRTGKKKTASVAVSIAAFPTGSRIMKQTMRKSTGAPAPRRALGSAAEQQDQTENNSQEDATVRTSARISSQTKALDPGQNDQESANNRGLSTSKKAMTLRGGASQRETFPICKDPRLVILSFRLRSIPSAGSVAWLVYHDLYPYSPDHIVVVDVEYDFGSSDGVAAHALAMEAIVNRIETGDLSTFTSFAVYITDHTDPERGDLHFAANNEGADRPLSVLDALIPKELADIIRIKASETSMLTILACGSIVTLADTRKDIVTFTNRQVTEH</sequence>
<dbReference type="OrthoDB" id="3067692at2759"/>